<feature type="region of interest" description="Disordered" evidence="1">
    <location>
        <begin position="1"/>
        <end position="188"/>
    </location>
</feature>
<evidence type="ECO:0000313" key="2">
    <source>
        <dbReference type="EMBL" id="CAA9294140.1"/>
    </source>
</evidence>
<feature type="non-terminal residue" evidence="2">
    <location>
        <position position="1"/>
    </location>
</feature>
<dbReference type="EMBL" id="CADCTS010000118">
    <property type="protein sequence ID" value="CAA9294140.1"/>
    <property type="molecule type" value="Genomic_DNA"/>
</dbReference>
<sequence>ARHPSWSEDRCPAARLHRAAGGAGGHHPGCRRQHGHRDRDAQRPLRAGLHLPGAGNPPRGAAGHHARLQQGLDDDRVPRRQGLRLGEVPEDGSDDPRRQHADGDRREPPRDDDRGEHPHGGRHLLRRPPGAGAGCQGHDDRTLHRRVRRGRAGQPEGLGRQHLPARGHRPAGRGGHPGVHRRPRHPLH</sequence>
<protein>
    <submittedName>
        <fullName evidence="2">Uncharacterized protein</fullName>
    </submittedName>
</protein>
<proteinExistence type="predicted"/>
<feature type="compositionally biased region" description="Basic and acidic residues" evidence="1">
    <location>
        <begin position="1"/>
        <end position="12"/>
    </location>
</feature>
<accession>A0A6J4K2K5</accession>
<feature type="non-terminal residue" evidence="2">
    <location>
        <position position="188"/>
    </location>
</feature>
<name>A0A6J4K2K5_9ACTN</name>
<feature type="compositionally biased region" description="Low complexity" evidence="1">
    <location>
        <begin position="52"/>
        <end position="61"/>
    </location>
</feature>
<feature type="compositionally biased region" description="Basic and acidic residues" evidence="1">
    <location>
        <begin position="94"/>
        <end position="119"/>
    </location>
</feature>
<gene>
    <name evidence="2" type="ORF">AVDCRST_MAG48-799</name>
</gene>
<feature type="compositionally biased region" description="Basic residues" evidence="1">
    <location>
        <begin position="178"/>
        <end position="188"/>
    </location>
</feature>
<evidence type="ECO:0000256" key="1">
    <source>
        <dbReference type="SAM" id="MobiDB-lite"/>
    </source>
</evidence>
<organism evidence="2">
    <name type="scientific">uncultured Friedmanniella sp</name>
    <dbReference type="NCBI Taxonomy" id="335381"/>
    <lineage>
        <taxon>Bacteria</taxon>
        <taxon>Bacillati</taxon>
        <taxon>Actinomycetota</taxon>
        <taxon>Actinomycetes</taxon>
        <taxon>Propionibacteriales</taxon>
        <taxon>Nocardioidaceae</taxon>
        <taxon>Friedmanniella</taxon>
        <taxon>environmental samples</taxon>
    </lineage>
</organism>
<reference evidence="2" key="1">
    <citation type="submission" date="2020-02" db="EMBL/GenBank/DDBJ databases">
        <authorList>
            <person name="Meier V. D."/>
        </authorList>
    </citation>
    <scope>NUCLEOTIDE SEQUENCE</scope>
    <source>
        <strain evidence="2">AVDCRST_MAG48</strain>
    </source>
</reference>
<dbReference type="AlphaFoldDB" id="A0A6J4K2K5"/>